<evidence type="ECO:0000313" key="2">
    <source>
        <dbReference type="Proteomes" id="UP000009101"/>
    </source>
</evidence>
<name>E6YI39_BARC7</name>
<dbReference type="AlphaFoldDB" id="E6YI39"/>
<evidence type="ECO:0000313" key="1">
    <source>
        <dbReference type="EMBL" id="CBI76527.1"/>
    </source>
</evidence>
<dbReference type="EMBL" id="FN645454">
    <property type="protein sequence ID" value="CBI76527.1"/>
    <property type="molecule type" value="Genomic_DNA"/>
</dbReference>
<sequence length="21" mass="2503">MMYMHKLMQDKKVSVTCNADE</sequence>
<accession>E6YI39</accession>
<gene>
    <name evidence="1" type="ordered locus">BARCL_0846</name>
</gene>
<reference evidence="1 2" key="2">
    <citation type="journal article" date="2011" name="PLoS Genet.">
        <title>Parallel evolution of a type IV secretion system in radiating lineages of the host-restricted bacterial pathogen Bartonella.</title>
        <authorList>
            <person name="Engel P."/>
            <person name="Salzburger W."/>
            <person name="Liesch M."/>
            <person name="Chang C.C."/>
            <person name="Maruyama S."/>
            <person name="Lanz C."/>
            <person name="Calteau A."/>
            <person name="Lajus A."/>
            <person name="Medigue C."/>
            <person name="Schuster S.C."/>
            <person name="Dehio C."/>
        </authorList>
    </citation>
    <scope>NUCLEOTIDE SEQUENCE [LARGE SCALE GENOMIC DNA]</scope>
    <source>
        <strain evidence="2">CIP 104772 / 73</strain>
    </source>
</reference>
<keyword evidence="2" id="KW-1185">Reference proteome</keyword>
<dbReference type="KEGG" id="bcd:BARCL_0846"/>
<dbReference type="STRING" id="696125.BARCL_0846"/>
<proteinExistence type="predicted"/>
<protein>
    <submittedName>
        <fullName evidence="1">Uncharacterized protein</fullName>
    </submittedName>
</protein>
<organism evidence="1 2">
    <name type="scientific">Bartonella clarridgeiae (strain CCUG 45776 / CIP 104772 / 73)</name>
    <dbReference type="NCBI Taxonomy" id="696125"/>
    <lineage>
        <taxon>Bacteria</taxon>
        <taxon>Pseudomonadati</taxon>
        <taxon>Pseudomonadota</taxon>
        <taxon>Alphaproteobacteria</taxon>
        <taxon>Hyphomicrobiales</taxon>
        <taxon>Bartonellaceae</taxon>
        <taxon>Bartonella</taxon>
    </lineage>
</organism>
<dbReference type="HOGENOM" id="CLU_3426400_0_0_5"/>
<reference evidence="2" key="1">
    <citation type="submission" date="2009-11" db="EMBL/GenBank/DDBJ databases">
        <title>Genome sequencing of Bartonella species and comparative genomics.</title>
        <authorList>
            <person name="Engel P."/>
            <person name="Salzburger W."/>
            <person name="Marius L."/>
            <person name="Chao-Chin C."/>
            <person name="Soichi M."/>
            <person name="Christa L."/>
            <person name="Alexandra C."/>
            <person name="Aurelie L."/>
            <person name="Claudine M."/>
            <person name="Stephan S.C."/>
            <person name="Christoph D."/>
        </authorList>
    </citation>
    <scope>NUCLEOTIDE SEQUENCE [LARGE SCALE GENOMIC DNA]</scope>
    <source>
        <strain evidence="2">CIP 104772 / 73</strain>
    </source>
</reference>
<dbReference type="Proteomes" id="UP000009101">
    <property type="component" value="Chromosome"/>
</dbReference>